<evidence type="ECO:0000313" key="2">
    <source>
        <dbReference type="Proteomes" id="UP000006793"/>
    </source>
</evidence>
<evidence type="ECO:0000313" key="1">
    <source>
        <dbReference type="EMBL" id="AEH45801.1"/>
    </source>
</evidence>
<dbReference type="PATRIC" id="fig|667014.3.peg.2000"/>
<dbReference type="InParanoid" id="F8ACM6"/>
<dbReference type="PaxDb" id="667014-Thein_1946"/>
<protein>
    <submittedName>
        <fullName evidence="1">Uncharacterized protein</fullName>
    </submittedName>
</protein>
<gene>
    <name evidence="1" type="ordered locus">Thein_1946</name>
</gene>
<proteinExistence type="predicted"/>
<reference evidence="1 2" key="2">
    <citation type="journal article" date="2012" name="Stand. Genomic Sci.">
        <title>Complete genome sequence of the thermophilic sulfate-reducing ocean bacterium Thermodesulfatator indicus type strain (CIR29812(T)).</title>
        <authorList>
            <person name="Anderson I."/>
            <person name="Saunders E."/>
            <person name="Lapidus A."/>
            <person name="Nolan M."/>
            <person name="Lucas S."/>
            <person name="Tice H."/>
            <person name="Del Rio T.G."/>
            <person name="Cheng J.F."/>
            <person name="Han C."/>
            <person name="Tapia R."/>
            <person name="Goodwin L.A."/>
            <person name="Pitluck S."/>
            <person name="Liolios K."/>
            <person name="Mavromatis K."/>
            <person name="Pagani I."/>
            <person name="Ivanova N."/>
            <person name="Mikhailova N."/>
            <person name="Pati A."/>
            <person name="Chen A."/>
            <person name="Palaniappan K."/>
            <person name="Land M."/>
            <person name="Hauser L."/>
            <person name="Jeffries C.D."/>
            <person name="Chang Y.J."/>
            <person name="Brambilla E.M."/>
            <person name="Rohde M."/>
            <person name="Spring S."/>
            <person name="Goker M."/>
            <person name="Detter J.C."/>
            <person name="Woyke T."/>
            <person name="Bristow J."/>
            <person name="Eisen J.A."/>
            <person name="Markowitz V."/>
            <person name="Hugenholtz P."/>
            <person name="Kyrpides N.C."/>
            <person name="Klenk H.P."/>
        </authorList>
    </citation>
    <scope>NUCLEOTIDE SEQUENCE [LARGE SCALE GENOMIC DNA]</scope>
    <source>
        <strain evidence="2">DSM 15286 / JCM 11887 / CIR29812</strain>
    </source>
</reference>
<dbReference type="EMBL" id="CP002683">
    <property type="protein sequence ID" value="AEH45801.1"/>
    <property type="molecule type" value="Genomic_DNA"/>
</dbReference>
<sequence length="84" mass="9246">MLNSQALSRFPWQFGKPVEGVGLGEGLALSHDTPELFQCCKGAPDGDKEKHAPRIIIKIRIIGGEEAAGVFLRNFKIMPQEKIN</sequence>
<dbReference type="Proteomes" id="UP000006793">
    <property type="component" value="Chromosome"/>
</dbReference>
<dbReference type="HOGENOM" id="CLU_2526424_0_0_0"/>
<reference evidence="2" key="1">
    <citation type="submission" date="2011-04" db="EMBL/GenBank/DDBJ databases">
        <title>The complete genome of Thermodesulfatator indicus DSM 15286.</title>
        <authorList>
            <person name="Lucas S."/>
            <person name="Copeland A."/>
            <person name="Lapidus A."/>
            <person name="Bruce D."/>
            <person name="Goodwin L."/>
            <person name="Pitluck S."/>
            <person name="Peters L."/>
            <person name="Kyrpides N."/>
            <person name="Mavromatis K."/>
            <person name="Pagani I."/>
            <person name="Ivanova N."/>
            <person name="Saunders L."/>
            <person name="Detter J.C."/>
            <person name="Tapia R."/>
            <person name="Han C."/>
            <person name="Land M."/>
            <person name="Hauser L."/>
            <person name="Markowitz V."/>
            <person name="Cheng J.-F."/>
            <person name="Hugenholtz P."/>
            <person name="Woyke T."/>
            <person name="Wu D."/>
            <person name="Spring S."/>
            <person name="Schroeder M."/>
            <person name="Brambilla E."/>
            <person name="Klenk H.-P."/>
            <person name="Eisen J.A."/>
        </authorList>
    </citation>
    <scope>NUCLEOTIDE SEQUENCE [LARGE SCALE GENOMIC DNA]</scope>
    <source>
        <strain evidence="2">DSM 15286 / JCM 11887 / CIR29812</strain>
    </source>
</reference>
<name>F8ACM6_THEID</name>
<keyword evidence="2" id="KW-1185">Reference proteome</keyword>
<dbReference type="AlphaFoldDB" id="F8ACM6"/>
<accession>F8ACM6</accession>
<organism evidence="1 2">
    <name type="scientific">Thermodesulfatator indicus (strain DSM 15286 / JCM 11887 / CIR29812)</name>
    <dbReference type="NCBI Taxonomy" id="667014"/>
    <lineage>
        <taxon>Bacteria</taxon>
        <taxon>Pseudomonadati</taxon>
        <taxon>Thermodesulfobacteriota</taxon>
        <taxon>Thermodesulfobacteria</taxon>
        <taxon>Thermodesulfobacteriales</taxon>
        <taxon>Thermodesulfatatoraceae</taxon>
        <taxon>Thermodesulfatator</taxon>
    </lineage>
</organism>
<dbReference type="KEGG" id="tid:Thein_1946"/>